<reference evidence="2" key="1">
    <citation type="submission" date="2023-07" db="EMBL/GenBank/DDBJ databases">
        <title>Novel Phage-like Particles from Mycolicibacterium aichiense.</title>
        <authorList>
            <person name="Saha M.S."/>
            <person name="Roman A."/>
            <person name="Doherty M."/>
            <person name="Shijo M."/>
            <person name="Riddick Z."/>
        </authorList>
    </citation>
    <scope>NUCLEOTIDE SEQUENCE</scope>
</reference>
<evidence type="ECO:0000256" key="1">
    <source>
        <dbReference type="SAM" id="MobiDB-lite"/>
    </source>
</evidence>
<proteinExistence type="predicted"/>
<protein>
    <submittedName>
        <fullName evidence="2">Antirepressor</fullName>
    </submittedName>
</protein>
<feature type="region of interest" description="Disordered" evidence="1">
    <location>
        <begin position="1"/>
        <end position="20"/>
    </location>
</feature>
<accession>A0AB39U1R6</accession>
<organism evidence="2">
    <name type="scientific">Mycolicibacterium phage Anya</name>
    <dbReference type="NCBI Taxonomy" id="3240802"/>
    <lineage>
        <taxon>Viruses</taxon>
        <taxon>Duplodnaviria</taxon>
        <taxon>Heunggongvirae</taxon>
        <taxon>Uroviricota</taxon>
        <taxon>Caudoviricetes</taxon>
    </lineage>
</organism>
<dbReference type="EMBL" id="OR387111">
    <property type="protein sequence ID" value="XDR06112.1"/>
    <property type="molecule type" value="Genomic_DNA"/>
</dbReference>
<evidence type="ECO:0000313" key="2">
    <source>
        <dbReference type="EMBL" id="XDR06112.1"/>
    </source>
</evidence>
<name>A0AB39U1R6_9CAUD</name>
<sequence>MARALSMTNPTSALQMVDDDDKQVISRSDTLNFPEGIAPQVQAQQYRIGTPGGEPARFP</sequence>
<feature type="compositionally biased region" description="Polar residues" evidence="1">
    <location>
        <begin position="1"/>
        <end position="14"/>
    </location>
</feature>